<feature type="signal peptide" evidence="1">
    <location>
        <begin position="1"/>
        <end position="42"/>
    </location>
</feature>
<organism evidence="2 3">
    <name type="scientific">Acidihalobacter aeolianus</name>
    <dbReference type="NCBI Taxonomy" id="2792603"/>
    <lineage>
        <taxon>Bacteria</taxon>
        <taxon>Pseudomonadati</taxon>
        <taxon>Pseudomonadota</taxon>
        <taxon>Gammaproteobacteria</taxon>
        <taxon>Chromatiales</taxon>
        <taxon>Ectothiorhodospiraceae</taxon>
        <taxon>Acidihalobacter</taxon>
    </lineage>
</organism>
<evidence type="ECO:0000313" key="3">
    <source>
        <dbReference type="Proteomes" id="UP000095342"/>
    </source>
</evidence>
<evidence type="ECO:0000256" key="1">
    <source>
        <dbReference type="SAM" id="SignalP"/>
    </source>
</evidence>
<gene>
    <name evidence="2" type="ORF">BJI67_08560</name>
</gene>
<dbReference type="Proteomes" id="UP000095342">
    <property type="component" value="Chromosome"/>
</dbReference>
<dbReference type="KEGG" id="aaeo:BJI67_08560"/>
<evidence type="ECO:0000313" key="2">
    <source>
        <dbReference type="EMBL" id="AOV17101.1"/>
    </source>
</evidence>
<reference evidence="2 3" key="1">
    <citation type="submission" date="2016-09" db="EMBL/GenBank/DDBJ databases">
        <title>Acidihalobacter prosperus V6 (DSM14174).</title>
        <authorList>
            <person name="Khaleque H.N."/>
            <person name="Ramsay J.P."/>
            <person name="Murphy R.J.T."/>
            <person name="Kaksonen A.H."/>
            <person name="Boxall N.J."/>
            <person name="Watkin E.L.J."/>
        </authorList>
    </citation>
    <scope>NUCLEOTIDE SEQUENCE [LARGE SCALE GENOMIC DNA]</scope>
    <source>
        <strain evidence="2 3">V6</strain>
    </source>
</reference>
<keyword evidence="1" id="KW-0732">Signal</keyword>
<name>A0A1D8K7Z9_9GAMM</name>
<accession>A0A1D8K7Z9</accession>
<protein>
    <submittedName>
        <fullName evidence="2">Uncharacterized protein</fullName>
    </submittedName>
</protein>
<keyword evidence="3" id="KW-1185">Reference proteome</keyword>
<feature type="chain" id="PRO_5009109781" evidence="1">
    <location>
        <begin position="43"/>
        <end position="335"/>
    </location>
</feature>
<dbReference type="EMBL" id="CP017448">
    <property type="protein sequence ID" value="AOV17101.1"/>
    <property type="molecule type" value="Genomic_DNA"/>
</dbReference>
<dbReference type="AlphaFoldDB" id="A0A1D8K7Z9"/>
<proteinExistence type="predicted"/>
<dbReference type="RefSeq" id="WP_070072672.1">
    <property type="nucleotide sequence ID" value="NZ_CP017448.1"/>
</dbReference>
<sequence length="335" mass="37506">MMPLNPNRLRRIRSFLNQHNKISLLMAVLGMLLSSWMGCVHAAPTTDGVSAQSDRRFDRSHYLIPGFSNHLIDIDILVYHDLLSARRAAKRHDTLRLRIALADANGHLLQMATPPTLAGLRDRIVSVAEEIQAQSPAFNARTWIGLIASIQHLSIPKADRSAREQLLQTAHLGQEHAKKGHWRQASSQIAQLTAEIEITAHVFPTADLRQHVRTAIEAASHGTPLWKDAARAVDAAINDTQWLIRPNGQNMIRAYDSAVAAYAEWPQAWDSRKSLRQAAWYLQRTNDMHKLGSEFEKAAVSNLNLPTIAHLQHVLALDIHHSRDKMSHPAPRLPG</sequence>